<keyword evidence="2" id="KW-1185">Reference proteome</keyword>
<sequence length="113" mass="12668">MRESSHGDAVTAIDEGIINPMALATWVDAKTIDVTIINGREGRAIKRQRNKAFGQLQHKISKCKNGSKKYRRLVAAKKINSKAKLSLCDFDHQVSKKAADHVIFCRFITVNMN</sequence>
<dbReference type="OrthoDB" id="5244464at2"/>
<comment type="caution">
    <text evidence="1">The sequence shown here is derived from an EMBL/GenBank/DDBJ whole genome shotgun (WGS) entry which is preliminary data.</text>
</comment>
<dbReference type="RefSeq" id="WP_152626207.1">
    <property type="nucleotide sequence ID" value="NZ_JXYS01000139.1"/>
</dbReference>
<dbReference type="AlphaFoldDB" id="A0A0D8HEW2"/>
<name>A0A0D8HEW2_9ACTN</name>
<accession>A0A0D8HEW2</accession>
<gene>
    <name evidence="1" type="ORF">AXFE_35650</name>
</gene>
<organism evidence="1 2">
    <name type="scientific">Acidithrix ferrooxidans</name>
    <dbReference type="NCBI Taxonomy" id="1280514"/>
    <lineage>
        <taxon>Bacteria</taxon>
        <taxon>Bacillati</taxon>
        <taxon>Actinomycetota</taxon>
        <taxon>Acidimicrobiia</taxon>
        <taxon>Acidimicrobiales</taxon>
        <taxon>Acidimicrobiaceae</taxon>
        <taxon>Acidithrix</taxon>
    </lineage>
</organism>
<protein>
    <submittedName>
        <fullName evidence="1">Putative transposase</fullName>
    </submittedName>
</protein>
<proteinExistence type="predicted"/>
<evidence type="ECO:0000313" key="2">
    <source>
        <dbReference type="Proteomes" id="UP000032360"/>
    </source>
</evidence>
<dbReference type="Proteomes" id="UP000032360">
    <property type="component" value="Unassembled WGS sequence"/>
</dbReference>
<reference evidence="1 2" key="1">
    <citation type="submission" date="2015-01" db="EMBL/GenBank/DDBJ databases">
        <title>Draft genome of the acidophilic iron oxidizer Acidithrix ferrooxidans strain Py-F3.</title>
        <authorList>
            <person name="Poehlein A."/>
            <person name="Eisen S."/>
            <person name="Schloemann M."/>
            <person name="Johnson B.D."/>
            <person name="Daniel R."/>
            <person name="Muehling M."/>
        </authorList>
    </citation>
    <scope>NUCLEOTIDE SEQUENCE [LARGE SCALE GENOMIC DNA]</scope>
    <source>
        <strain evidence="1 2">Py-F3</strain>
    </source>
</reference>
<evidence type="ECO:0000313" key="1">
    <source>
        <dbReference type="EMBL" id="KJF15601.1"/>
    </source>
</evidence>
<dbReference type="EMBL" id="JXYS01000139">
    <property type="protein sequence ID" value="KJF15601.1"/>
    <property type="molecule type" value="Genomic_DNA"/>
</dbReference>